<dbReference type="Proteomes" id="UP001493487">
    <property type="component" value="Unassembled WGS sequence"/>
</dbReference>
<evidence type="ECO:0000256" key="2">
    <source>
        <dbReference type="SAM" id="Phobius"/>
    </source>
</evidence>
<feature type="region of interest" description="Disordered" evidence="1">
    <location>
        <begin position="268"/>
        <end position="290"/>
    </location>
</feature>
<reference evidence="3 4" key="1">
    <citation type="journal article" date="2023" name="Genome Announc.">
        <title>Pan-Genome Analyses of the Genus Cohnella and Proposal of the Novel Species Cohnella silvisoli sp. nov., Isolated from Forest Soil.</title>
        <authorList>
            <person name="Wang C."/>
            <person name="Mao L."/>
            <person name="Bao G."/>
            <person name="Zhu H."/>
        </authorList>
    </citation>
    <scope>NUCLEOTIDE SEQUENCE [LARGE SCALE GENOMIC DNA]</scope>
    <source>
        <strain evidence="3 4">NL03-T5-1</strain>
    </source>
</reference>
<protein>
    <recommendedName>
        <fullName evidence="5">YokE-like PH domain-containing protein</fullName>
    </recommendedName>
</protein>
<keyword evidence="2" id="KW-0812">Transmembrane</keyword>
<organism evidence="3 4">
    <name type="scientific">Cohnella silvisoli</name>
    <dbReference type="NCBI Taxonomy" id="2873699"/>
    <lineage>
        <taxon>Bacteria</taxon>
        <taxon>Bacillati</taxon>
        <taxon>Bacillota</taxon>
        <taxon>Bacilli</taxon>
        <taxon>Bacillales</taxon>
        <taxon>Paenibacillaceae</taxon>
        <taxon>Cohnella</taxon>
    </lineage>
</organism>
<feature type="transmembrane region" description="Helical" evidence="2">
    <location>
        <begin position="78"/>
        <end position="96"/>
    </location>
</feature>
<keyword evidence="4" id="KW-1185">Reference proteome</keyword>
<sequence>MALVSGGATVACIAGLSMLHRQLTALPPYRPGKGFWFYRLTGSRKNRVLTVGQVFILLLIIGSLWFGDFSRHTLRYAIGYAIGSAIGGIALIQYVIKPRIKLHTPVDDAALFELEDLGIIRPDEIVIGMYKDFQSWVSASGGAKILLLTPDRLIAIRMSTPDEGERTEIRLSDIDRLGLIGHGKKGEGLILSVGLLDGSIIRFMLLGSSYKYSPEQFIQQLLELLDKRFTTQEGVSETVSALRVRPEGHPPVLQNSNPVFRPLDLQRQSAVPASDTPHQPSVTNQRFLDS</sequence>
<dbReference type="EMBL" id="JASKHM010000005">
    <property type="protein sequence ID" value="MEQ4482895.1"/>
    <property type="molecule type" value="Genomic_DNA"/>
</dbReference>
<keyword evidence="2" id="KW-1133">Transmembrane helix</keyword>
<feature type="transmembrane region" description="Helical" evidence="2">
    <location>
        <begin position="49"/>
        <end position="66"/>
    </location>
</feature>
<dbReference type="RefSeq" id="WP_232185595.1">
    <property type="nucleotide sequence ID" value="NZ_JAIOAP010000005.1"/>
</dbReference>
<evidence type="ECO:0000313" key="4">
    <source>
        <dbReference type="Proteomes" id="UP001493487"/>
    </source>
</evidence>
<name>A0ABV1KS17_9BACL</name>
<comment type="caution">
    <text evidence="3">The sequence shown here is derived from an EMBL/GenBank/DDBJ whole genome shotgun (WGS) entry which is preliminary data.</text>
</comment>
<accession>A0ABV1KS17</accession>
<evidence type="ECO:0008006" key="5">
    <source>
        <dbReference type="Google" id="ProtNLM"/>
    </source>
</evidence>
<evidence type="ECO:0000256" key="1">
    <source>
        <dbReference type="SAM" id="MobiDB-lite"/>
    </source>
</evidence>
<keyword evidence="2" id="KW-0472">Membrane</keyword>
<evidence type="ECO:0000313" key="3">
    <source>
        <dbReference type="EMBL" id="MEQ4482895.1"/>
    </source>
</evidence>
<proteinExistence type="predicted"/>
<gene>
    <name evidence="3" type="ORF">QJS35_10850</name>
</gene>